<name>A0AA91DK82_VARPD</name>
<evidence type="ECO:0000313" key="6">
    <source>
        <dbReference type="Proteomes" id="UP000077852"/>
    </source>
</evidence>
<proteinExistence type="predicted"/>
<evidence type="ECO:0000256" key="3">
    <source>
        <dbReference type="ARBA" id="ARBA00023163"/>
    </source>
</evidence>
<accession>A0AA91DK82</accession>
<evidence type="ECO:0000259" key="4">
    <source>
        <dbReference type="PROSITE" id="PS50943"/>
    </source>
</evidence>
<dbReference type="SUPFAM" id="SSF47413">
    <property type="entry name" value="lambda repressor-like DNA-binding domains"/>
    <property type="match status" value="1"/>
</dbReference>
<comment type="caution">
    <text evidence="5">The sequence shown here is derived from an EMBL/GenBank/DDBJ whole genome shotgun (WGS) entry which is preliminary data.</text>
</comment>
<dbReference type="CDD" id="cd00093">
    <property type="entry name" value="HTH_XRE"/>
    <property type="match status" value="1"/>
</dbReference>
<protein>
    <recommendedName>
        <fullName evidence="4">HTH cro/C1-type domain-containing protein</fullName>
    </recommendedName>
</protein>
<evidence type="ECO:0000256" key="2">
    <source>
        <dbReference type="ARBA" id="ARBA00023125"/>
    </source>
</evidence>
<dbReference type="PANTHER" id="PTHR46797:SF23">
    <property type="entry name" value="HTH-TYPE TRANSCRIPTIONAL REGULATOR SUTR"/>
    <property type="match status" value="1"/>
</dbReference>
<dbReference type="AlphaFoldDB" id="A0AA91DK82"/>
<keyword evidence="1" id="KW-0805">Transcription regulation</keyword>
<dbReference type="InterPro" id="IPR001387">
    <property type="entry name" value="Cro/C1-type_HTH"/>
</dbReference>
<dbReference type="Pfam" id="PF01381">
    <property type="entry name" value="HTH_3"/>
    <property type="match status" value="1"/>
</dbReference>
<dbReference type="Gene3D" id="1.10.260.40">
    <property type="entry name" value="lambda repressor-like DNA-binding domains"/>
    <property type="match status" value="1"/>
</dbReference>
<dbReference type="PANTHER" id="PTHR46797">
    <property type="entry name" value="HTH-TYPE TRANSCRIPTIONAL REGULATOR"/>
    <property type="match status" value="1"/>
</dbReference>
<keyword evidence="3" id="KW-0804">Transcription</keyword>
<evidence type="ECO:0000256" key="1">
    <source>
        <dbReference type="ARBA" id="ARBA00023015"/>
    </source>
</evidence>
<dbReference type="InterPro" id="IPR050807">
    <property type="entry name" value="TransReg_Diox_bact_type"/>
</dbReference>
<dbReference type="GO" id="GO:0003700">
    <property type="term" value="F:DNA-binding transcription factor activity"/>
    <property type="evidence" value="ECO:0007669"/>
    <property type="project" value="TreeGrafter"/>
</dbReference>
<dbReference type="PROSITE" id="PS50943">
    <property type="entry name" value="HTH_CROC1"/>
    <property type="match status" value="1"/>
</dbReference>
<organism evidence="5 6">
    <name type="scientific">Variovorax paradoxus</name>
    <dbReference type="NCBI Taxonomy" id="34073"/>
    <lineage>
        <taxon>Bacteria</taxon>
        <taxon>Pseudomonadati</taxon>
        <taxon>Pseudomonadota</taxon>
        <taxon>Betaproteobacteria</taxon>
        <taxon>Burkholderiales</taxon>
        <taxon>Comamonadaceae</taxon>
        <taxon>Variovorax</taxon>
    </lineage>
</organism>
<dbReference type="EMBL" id="LVHG01000063">
    <property type="protein sequence ID" value="OAK60217.1"/>
    <property type="molecule type" value="Genomic_DNA"/>
</dbReference>
<dbReference type="GO" id="GO:0003677">
    <property type="term" value="F:DNA binding"/>
    <property type="evidence" value="ECO:0007669"/>
    <property type="project" value="UniProtKB-KW"/>
</dbReference>
<keyword evidence="2" id="KW-0238">DNA-binding</keyword>
<dbReference type="Proteomes" id="UP000077852">
    <property type="component" value="Unassembled WGS sequence"/>
</dbReference>
<feature type="domain" description="HTH cro/C1-type" evidence="4">
    <location>
        <begin position="6"/>
        <end position="60"/>
    </location>
</feature>
<dbReference type="GO" id="GO:0005829">
    <property type="term" value="C:cytosol"/>
    <property type="evidence" value="ECO:0007669"/>
    <property type="project" value="TreeGrafter"/>
</dbReference>
<dbReference type="SMART" id="SM00530">
    <property type="entry name" value="HTH_XRE"/>
    <property type="match status" value="1"/>
</dbReference>
<gene>
    <name evidence="5" type="ORF">A3K87_24190</name>
</gene>
<dbReference type="InterPro" id="IPR010982">
    <property type="entry name" value="Lambda_DNA-bd_dom_sf"/>
</dbReference>
<reference evidence="5 6" key="1">
    <citation type="submission" date="2016-03" db="EMBL/GenBank/DDBJ databases">
        <title>Genome sequence of Variovorax paradoxus KB5.</title>
        <authorList>
            <person name="Jeong H."/>
            <person name="Hong C.E."/>
            <person name="Jo S.H."/>
            <person name="Park J.M."/>
        </authorList>
    </citation>
    <scope>NUCLEOTIDE SEQUENCE [LARGE SCALE GENOMIC DNA]</scope>
    <source>
        <strain evidence="5 6">KB5</strain>
    </source>
</reference>
<evidence type="ECO:0000313" key="5">
    <source>
        <dbReference type="EMBL" id="OAK60217.1"/>
    </source>
</evidence>
<sequence length="71" mass="7649">MFAAAISKCRKELELSQETLAELTDMSTSYISLLERGQRNLTVLAASRIANAYGMKLSDFVALAETYGAGG</sequence>